<reference evidence="8 9" key="1">
    <citation type="journal article" date="2016" name="Genome Announc.">
        <title>First Complete Genome Sequence of a Subdivision 6 Acidobacterium Strain.</title>
        <authorList>
            <person name="Huang S."/>
            <person name="Vieira S."/>
            <person name="Bunk B."/>
            <person name="Riedel T."/>
            <person name="Sproer C."/>
            <person name="Overmann J."/>
        </authorList>
    </citation>
    <scope>NUCLEOTIDE SEQUENCE [LARGE SCALE GENOMIC DNA]</scope>
    <source>
        <strain evidence="9">DSM 100886 HEG_-6_39</strain>
    </source>
</reference>
<dbReference type="AlphaFoldDB" id="A0A143PSL7"/>
<dbReference type="InterPro" id="IPR014284">
    <property type="entry name" value="RNA_pol_sigma-70_dom"/>
</dbReference>
<dbReference type="OrthoDB" id="9784984at2"/>
<comment type="similarity">
    <text evidence="1">Belongs to the sigma-70 factor family. ECF subfamily.</text>
</comment>
<feature type="domain" description="RNA polymerase sigma-70 region 2" evidence="6">
    <location>
        <begin position="14"/>
        <end position="76"/>
    </location>
</feature>
<reference evidence="9" key="2">
    <citation type="submission" date="2016-04" db="EMBL/GenBank/DDBJ databases">
        <title>First Complete Genome Sequence of a Subdivision 6 Acidobacterium.</title>
        <authorList>
            <person name="Huang S."/>
            <person name="Vieira S."/>
            <person name="Bunk B."/>
            <person name="Riedel T."/>
            <person name="Sproeer C."/>
            <person name="Overmann J."/>
        </authorList>
    </citation>
    <scope>NUCLEOTIDE SEQUENCE [LARGE SCALE GENOMIC DNA]</scope>
    <source>
        <strain evidence="9">DSM 100886 HEG_-6_39</strain>
    </source>
</reference>
<dbReference type="PANTHER" id="PTHR43133:SF62">
    <property type="entry name" value="RNA POLYMERASE SIGMA FACTOR SIGZ"/>
    <property type="match status" value="1"/>
</dbReference>
<evidence type="ECO:0000313" key="9">
    <source>
        <dbReference type="Proteomes" id="UP000076079"/>
    </source>
</evidence>
<protein>
    <recommendedName>
        <fullName evidence="5">RNA polymerase sigma factor SigZ</fullName>
    </recommendedName>
</protein>
<evidence type="ECO:0000313" key="8">
    <source>
        <dbReference type="EMBL" id="AMY10804.1"/>
    </source>
</evidence>
<dbReference type="GO" id="GO:0003677">
    <property type="term" value="F:DNA binding"/>
    <property type="evidence" value="ECO:0007669"/>
    <property type="project" value="InterPro"/>
</dbReference>
<keyword evidence="9" id="KW-1185">Reference proteome</keyword>
<dbReference type="STRING" id="1855912.LuPra_04045"/>
<dbReference type="KEGG" id="abac:LuPra_04045"/>
<dbReference type="NCBIfam" id="TIGR02959">
    <property type="entry name" value="SigZ"/>
    <property type="match status" value="1"/>
</dbReference>
<dbReference type="CDD" id="cd06171">
    <property type="entry name" value="Sigma70_r4"/>
    <property type="match status" value="1"/>
</dbReference>
<dbReference type="Gene3D" id="1.10.10.10">
    <property type="entry name" value="Winged helix-like DNA-binding domain superfamily/Winged helix DNA-binding domain"/>
    <property type="match status" value="1"/>
</dbReference>
<keyword evidence="4" id="KW-0804">Transcription</keyword>
<dbReference type="InterPro" id="IPR014304">
    <property type="entry name" value="RNA_pol_sigma-Z"/>
</dbReference>
<dbReference type="InterPro" id="IPR013325">
    <property type="entry name" value="RNA_pol_sigma_r2"/>
</dbReference>
<dbReference type="GO" id="GO:0016987">
    <property type="term" value="F:sigma factor activity"/>
    <property type="evidence" value="ECO:0007669"/>
    <property type="project" value="UniProtKB-KW"/>
</dbReference>
<dbReference type="RefSeq" id="WP_110172405.1">
    <property type="nucleotide sequence ID" value="NZ_CP015136.1"/>
</dbReference>
<dbReference type="PANTHER" id="PTHR43133">
    <property type="entry name" value="RNA POLYMERASE ECF-TYPE SIGMA FACTO"/>
    <property type="match status" value="1"/>
</dbReference>
<dbReference type="InterPro" id="IPR007627">
    <property type="entry name" value="RNA_pol_sigma70_r2"/>
</dbReference>
<evidence type="ECO:0000256" key="2">
    <source>
        <dbReference type="ARBA" id="ARBA00023015"/>
    </source>
</evidence>
<dbReference type="EMBL" id="CP015136">
    <property type="protein sequence ID" value="AMY10804.1"/>
    <property type="molecule type" value="Genomic_DNA"/>
</dbReference>
<dbReference type="InterPro" id="IPR039425">
    <property type="entry name" value="RNA_pol_sigma-70-like"/>
</dbReference>
<dbReference type="PATRIC" id="fig|1813736.3.peg.4277"/>
<name>A0A143PSL7_LUTPR</name>
<gene>
    <name evidence="8" type="primary">cnrH_2</name>
    <name evidence="8" type="ORF">LuPra_04045</name>
</gene>
<evidence type="ECO:0000256" key="4">
    <source>
        <dbReference type="ARBA" id="ARBA00023163"/>
    </source>
</evidence>
<dbReference type="InterPro" id="IPR036388">
    <property type="entry name" value="WH-like_DNA-bd_sf"/>
</dbReference>
<feature type="domain" description="RNA polymerase sigma factor 70 region 4 type 2" evidence="7">
    <location>
        <begin position="117"/>
        <end position="164"/>
    </location>
</feature>
<evidence type="ECO:0000256" key="3">
    <source>
        <dbReference type="ARBA" id="ARBA00023082"/>
    </source>
</evidence>
<dbReference type="Gene3D" id="1.10.1740.10">
    <property type="match status" value="1"/>
</dbReference>
<evidence type="ECO:0000259" key="6">
    <source>
        <dbReference type="Pfam" id="PF04542"/>
    </source>
</evidence>
<proteinExistence type="inferred from homology"/>
<organism evidence="8 9">
    <name type="scientific">Luteitalea pratensis</name>
    <dbReference type="NCBI Taxonomy" id="1855912"/>
    <lineage>
        <taxon>Bacteria</taxon>
        <taxon>Pseudomonadati</taxon>
        <taxon>Acidobacteriota</taxon>
        <taxon>Vicinamibacteria</taxon>
        <taxon>Vicinamibacterales</taxon>
        <taxon>Vicinamibacteraceae</taxon>
        <taxon>Luteitalea</taxon>
    </lineage>
</organism>
<keyword evidence="3" id="KW-0731">Sigma factor</keyword>
<dbReference type="SUPFAM" id="SSF88659">
    <property type="entry name" value="Sigma3 and sigma4 domains of RNA polymerase sigma factors"/>
    <property type="match status" value="1"/>
</dbReference>
<sequence>MSTMAVSVDLPWQELHGNLRAFIGKRVRNDADVDDLVQRVLLQIVKGVGSLRDAERLHAWVYRTARNVIVDHYRSSSIQREVTSGAADDLEMAGGPELPVDDETIALRELATCLAPMLRQLSPTYREAVMLADLEGITQAEGAERLGVSVSGMKSRVQRGRRQLKAVLDACCRIDLDSRGGLVGYERRAPDSCTRCDSCD</sequence>
<dbReference type="InterPro" id="IPR013324">
    <property type="entry name" value="RNA_pol_sigma_r3/r4-like"/>
</dbReference>
<dbReference type="Pfam" id="PF08281">
    <property type="entry name" value="Sigma70_r4_2"/>
    <property type="match status" value="1"/>
</dbReference>
<dbReference type="InterPro" id="IPR013249">
    <property type="entry name" value="RNA_pol_sigma70_r4_t2"/>
</dbReference>
<dbReference type="Pfam" id="PF04542">
    <property type="entry name" value="Sigma70_r2"/>
    <property type="match status" value="1"/>
</dbReference>
<evidence type="ECO:0000256" key="5">
    <source>
        <dbReference type="NCBIfam" id="TIGR02959"/>
    </source>
</evidence>
<evidence type="ECO:0000256" key="1">
    <source>
        <dbReference type="ARBA" id="ARBA00010641"/>
    </source>
</evidence>
<dbReference type="SUPFAM" id="SSF88946">
    <property type="entry name" value="Sigma2 domain of RNA polymerase sigma factors"/>
    <property type="match status" value="1"/>
</dbReference>
<dbReference type="GO" id="GO:0006352">
    <property type="term" value="P:DNA-templated transcription initiation"/>
    <property type="evidence" value="ECO:0007669"/>
    <property type="project" value="InterPro"/>
</dbReference>
<keyword evidence="2" id="KW-0805">Transcription regulation</keyword>
<evidence type="ECO:0000259" key="7">
    <source>
        <dbReference type="Pfam" id="PF08281"/>
    </source>
</evidence>
<dbReference type="Proteomes" id="UP000076079">
    <property type="component" value="Chromosome"/>
</dbReference>
<accession>A0A143PSL7</accession>
<dbReference type="NCBIfam" id="TIGR02937">
    <property type="entry name" value="sigma70-ECF"/>
    <property type="match status" value="1"/>
</dbReference>